<evidence type="ECO:0000313" key="2">
    <source>
        <dbReference type="Proteomes" id="UP000821853"/>
    </source>
</evidence>
<gene>
    <name evidence="1" type="ORF">HPB48_017832</name>
</gene>
<keyword evidence="2" id="KW-1185">Reference proteome</keyword>
<organism evidence="1 2">
    <name type="scientific">Haemaphysalis longicornis</name>
    <name type="common">Bush tick</name>
    <dbReference type="NCBI Taxonomy" id="44386"/>
    <lineage>
        <taxon>Eukaryota</taxon>
        <taxon>Metazoa</taxon>
        <taxon>Ecdysozoa</taxon>
        <taxon>Arthropoda</taxon>
        <taxon>Chelicerata</taxon>
        <taxon>Arachnida</taxon>
        <taxon>Acari</taxon>
        <taxon>Parasitiformes</taxon>
        <taxon>Ixodida</taxon>
        <taxon>Ixodoidea</taxon>
        <taxon>Ixodidae</taxon>
        <taxon>Haemaphysalinae</taxon>
        <taxon>Haemaphysalis</taxon>
    </lineage>
</organism>
<dbReference type="AlphaFoldDB" id="A0A9J6GDP4"/>
<sequence length="103" mass="11099">MSGSLTIPVTPPEELVGQAGRSAALFATGTVARKGIVPILEPARFDELRQVEGQLVTSDALQGAHGVLAHQGVRERRGGEQSESFLRAERAHRRALARTSRRC</sequence>
<evidence type="ECO:0000313" key="1">
    <source>
        <dbReference type="EMBL" id="KAH9372516.1"/>
    </source>
</evidence>
<dbReference type="Proteomes" id="UP000821853">
    <property type="component" value="Chromosome 4"/>
</dbReference>
<name>A0A9J6GDP4_HAELO</name>
<accession>A0A9J6GDP4</accession>
<dbReference type="VEuPathDB" id="VectorBase:HLOH_047996"/>
<protein>
    <submittedName>
        <fullName evidence="1">Uncharacterized protein</fullName>
    </submittedName>
</protein>
<reference evidence="1 2" key="1">
    <citation type="journal article" date="2020" name="Cell">
        <title>Large-Scale Comparative Analyses of Tick Genomes Elucidate Their Genetic Diversity and Vector Capacities.</title>
        <authorList>
            <consortium name="Tick Genome and Microbiome Consortium (TIGMIC)"/>
            <person name="Jia N."/>
            <person name="Wang J."/>
            <person name="Shi W."/>
            <person name="Du L."/>
            <person name="Sun Y."/>
            <person name="Zhan W."/>
            <person name="Jiang J.F."/>
            <person name="Wang Q."/>
            <person name="Zhang B."/>
            <person name="Ji P."/>
            <person name="Bell-Sakyi L."/>
            <person name="Cui X.M."/>
            <person name="Yuan T.T."/>
            <person name="Jiang B.G."/>
            <person name="Yang W.F."/>
            <person name="Lam T.T."/>
            <person name="Chang Q.C."/>
            <person name="Ding S.J."/>
            <person name="Wang X.J."/>
            <person name="Zhu J.G."/>
            <person name="Ruan X.D."/>
            <person name="Zhao L."/>
            <person name="Wei J.T."/>
            <person name="Ye R.Z."/>
            <person name="Que T.C."/>
            <person name="Du C.H."/>
            <person name="Zhou Y.H."/>
            <person name="Cheng J.X."/>
            <person name="Dai P.F."/>
            <person name="Guo W.B."/>
            <person name="Han X.H."/>
            <person name="Huang E.J."/>
            <person name="Li L.F."/>
            <person name="Wei W."/>
            <person name="Gao Y.C."/>
            <person name="Liu J.Z."/>
            <person name="Shao H.Z."/>
            <person name="Wang X."/>
            <person name="Wang C.C."/>
            <person name="Yang T.C."/>
            <person name="Huo Q.B."/>
            <person name="Li W."/>
            <person name="Chen H.Y."/>
            <person name="Chen S.E."/>
            <person name="Zhou L.G."/>
            <person name="Ni X.B."/>
            <person name="Tian J.H."/>
            <person name="Sheng Y."/>
            <person name="Liu T."/>
            <person name="Pan Y.S."/>
            <person name="Xia L.Y."/>
            <person name="Li J."/>
            <person name="Zhao F."/>
            <person name="Cao W.C."/>
        </authorList>
    </citation>
    <scope>NUCLEOTIDE SEQUENCE [LARGE SCALE GENOMIC DNA]</scope>
    <source>
        <strain evidence="1">HaeL-2018</strain>
    </source>
</reference>
<proteinExistence type="predicted"/>
<dbReference type="EMBL" id="JABSTR010000006">
    <property type="protein sequence ID" value="KAH9372516.1"/>
    <property type="molecule type" value="Genomic_DNA"/>
</dbReference>
<comment type="caution">
    <text evidence="1">The sequence shown here is derived from an EMBL/GenBank/DDBJ whole genome shotgun (WGS) entry which is preliminary data.</text>
</comment>